<dbReference type="InterPro" id="IPR002105">
    <property type="entry name" value="Dockerin_1_rpt"/>
</dbReference>
<dbReference type="InterPro" id="IPR013783">
    <property type="entry name" value="Ig-like_fold"/>
</dbReference>
<evidence type="ECO:0008006" key="5">
    <source>
        <dbReference type="Google" id="ProtNLM"/>
    </source>
</evidence>
<protein>
    <recommendedName>
        <fullName evidence="5">Dockerin domain-containing protein</fullName>
    </recommendedName>
</protein>
<evidence type="ECO:0000256" key="2">
    <source>
        <dbReference type="SAM" id="SignalP"/>
    </source>
</evidence>
<organism evidence="3 4">
    <name type="scientific">Candidatus Uhrbacteria bacterium GW2011_GWF2_41_16</name>
    <dbReference type="NCBI Taxonomy" id="1618997"/>
    <lineage>
        <taxon>Bacteria</taxon>
        <taxon>Candidatus Uhriibacteriota</taxon>
    </lineage>
</organism>
<reference evidence="3 4" key="1">
    <citation type="journal article" date="2015" name="Nature">
        <title>rRNA introns, odd ribosomes, and small enigmatic genomes across a large radiation of phyla.</title>
        <authorList>
            <person name="Brown C.T."/>
            <person name="Hug L.A."/>
            <person name="Thomas B.C."/>
            <person name="Sharon I."/>
            <person name="Castelle C.J."/>
            <person name="Singh A."/>
            <person name="Wilkins M.J."/>
            <person name="Williams K.H."/>
            <person name="Banfield J.F."/>
        </authorList>
    </citation>
    <scope>NUCLEOTIDE SEQUENCE [LARGE SCALE GENOMIC DNA]</scope>
</reference>
<feature type="chain" id="PRO_5002535406" description="Dockerin domain-containing protein" evidence="2">
    <location>
        <begin position="27"/>
        <end position="290"/>
    </location>
</feature>
<dbReference type="Pfam" id="PF00404">
    <property type="entry name" value="Dockerin_1"/>
    <property type="match status" value="1"/>
</dbReference>
<feature type="signal peptide" evidence="2">
    <location>
        <begin position="1"/>
        <end position="26"/>
    </location>
</feature>
<feature type="compositionally biased region" description="Gly residues" evidence="1">
    <location>
        <begin position="133"/>
        <end position="143"/>
    </location>
</feature>
<dbReference type="GO" id="GO:0000272">
    <property type="term" value="P:polysaccharide catabolic process"/>
    <property type="evidence" value="ECO:0007669"/>
    <property type="project" value="InterPro"/>
</dbReference>
<comment type="caution">
    <text evidence="3">The sequence shown here is derived from an EMBL/GenBank/DDBJ whole genome shotgun (WGS) entry which is preliminary data.</text>
</comment>
<dbReference type="EMBL" id="LCAU01000003">
    <property type="protein sequence ID" value="KKR98332.1"/>
    <property type="molecule type" value="Genomic_DNA"/>
</dbReference>
<dbReference type="AlphaFoldDB" id="A0A0G0YDB0"/>
<evidence type="ECO:0000256" key="1">
    <source>
        <dbReference type="SAM" id="MobiDB-lite"/>
    </source>
</evidence>
<gene>
    <name evidence="3" type="ORF">UU48_C0003G0003</name>
</gene>
<accession>A0A0G0YDB0</accession>
<evidence type="ECO:0000313" key="3">
    <source>
        <dbReference type="EMBL" id="KKR98332.1"/>
    </source>
</evidence>
<proteinExistence type="predicted"/>
<dbReference type="Gene3D" id="1.10.1330.10">
    <property type="entry name" value="Dockerin domain"/>
    <property type="match status" value="1"/>
</dbReference>
<evidence type="ECO:0000313" key="4">
    <source>
        <dbReference type="Proteomes" id="UP000034746"/>
    </source>
</evidence>
<keyword evidence="2" id="KW-0732">Signal</keyword>
<feature type="compositionally biased region" description="Low complexity" evidence="1">
    <location>
        <begin position="145"/>
        <end position="157"/>
    </location>
</feature>
<dbReference type="SUPFAM" id="SSF63446">
    <property type="entry name" value="Type I dockerin domain"/>
    <property type="match status" value="1"/>
</dbReference>
<name>A0A0G0YDB0_9BACT</name>
<dbReference type="Proteomes" id="UP000034746">
    <property type="component" value="Unassembled WGS sequence"/>
</dbReference>
<dbReference type="GO" id="GO:0004553">
    <property type="term" value="F:hydrolase activity, hydrolyzing O-glycosyl compounds"/>
    <property type="evidence" value="ECO:0007669"/>
    <property type="project" value="InterPro"/>
</dbReference>
<feature type="region of interest" description="Disordered" evidence="1">
    <location>
        <begin position="125"/>
        <end position="157"/>
    </location>
</feature>
<dbReference type="InterPro" id="IPR036439">
    <property type="entry name" value="Dockerin_dom_sf"/>
</dbReference>
<dbReference type="Gene3D" id="2.60.40.10">
    <property type="entry name" value="Immunoglobulins"/>
    <property type="match status" value="1"/>
</dbReference>
<sequence>MHMKNRFLYPLSLLVLLTFPLMSVRATSSTNFEIEPTTDGTSATHTSTSASFSVDGAIGSISGRGTSASFIIESGASSGGVCGDGFVDPDEDCDSGDMNGGTCDSEGFDSGTLTCDVDCTYDTSDCEEDEDGGGGGGSGGGGVASSTLTTPTLSSSLNVDKSDEGKLISFDNTVLLYGSRSSGSTVLVNGSSEGVTYPTSTSWQAIVILVDGDNSIRIVAKSSSGRESTPTTVVVSARDVGDVNGDSEIDDYDLSLLVHGWNSGDPESDFNEDGMVNDYDFSMLVSRWLV</sequence>